<feature type="domain" description="Phosphatidic acid phosphatase type 2/haloperoxidase" evidence="3">
    <location>
        <begin position="106"/>
        <end position="218"/>
    </location>
</feature>
<dbReference type="Gene3D" id="1.20.144.10">
    <property type="entry name" value="Phosphatidic acid phosphatase type 2/haloperoxidase"/>
    <property type="match status" value="1"/>
</dbReference>
<evidence type="ECO:0000256" key="1">
    <source>
        <dbReference type="PIRNR" id="PIRNR000897"/>
    </source>
</evidence>
<keyword evidence="1" id="KW-0378">Hydrolase</keyword>
<accession>A0A0H3FMV3</accession>
<dbReference type="KEGG" id="eae:EAE_08930"/>
<dbReference type="PIRSF" id="PIRSF000897">
    <property type="entry name" value="Acid_Ptase_ClsA"/>
    <property type="match status" value="1"/>
</dbReference>
<comment type="catalytic activity">
    <reaction evidence="1">
        <text>a phosphate monoester + H2O = an alcohol + phosphate</text>
        <dbReference type="Rhea" id="RHEA:15017"/>
        <dbReference type="ChEBI" id="CHEBI:15377"/>
        <dbReference type="ChEBI" id="CHEBI:30879"/>
        <dbReference type="ChEBI" id="CHEBI:43474"/>
        <dbReference type="ChEBI" id="CHEBI:67140"/>
        <dbReference type="EC" id="3.1.3.2"/>
    </reaction>
</comment>
<evidence type="ECO:0000313" key="4">
    <source>
        <dbReference type="EMBL" id="AEG96708.1"/>
    </source>
</evidence>
<sequence>MKKMYIFLTAAICSVLSVSTTYAKENKGFLNADTSPDSLAILPPPPTENSVAFLQDKADYETGRVLKNKERTELAAKDANYKNFGQAFSEAFGMVISAERTPVLYLLLSEVLQDSHDYAMRSAKDHYMRVRPFVLYKNPTCTPEKDDKMAKTGSYPSGHASFGWAAALVLAEINPARETEILKRGMDFGESRVVCGAHWQSDVDSGRIMGAAVVAALHANPRFANTLSEAKKEFAALSAKSE</sequence>
<dbReference type="RefSeq" id="WP_015704112.1">
    <property type="nucleotide sequence ID" value="NC_015663.1"/>
</dbReference>
<keyword evidence="2" id="KW-0732">Signal</keyword>
<dbReference type="AlphaFoldDB" id="A0A0H3FMV3"/>
<dbReference type="Pfam" id="PF01569">
    <property type="entry name" value="PAP2"/>
    <property type="match status" value="1"/>
</dbReference>
<comment type="similarity">
    <text evidence="1">Belongs to the class A bacterial acid phosphatase family.</text>
</comment>
<dbReference type="SMART" id="SM00014">
    <property type="entry name" value="acidPPc"/>
    <property type="match status" value="1"/>
</dbReference>
<feature type="chain" id="PRO_5002609180" description="Acid phosphatase" evidence="2">
    <location>
        <begin position="24"/>
        <end position="242"/>
    </location>
</feature>
<dbReference type="eggNOG" id="COG0671">
    <property type="taxonomic scope" value="Bacteria"/>
</dbReference>
<gene>
    <name evidence="4" type="ordered locus">EAE_08930</name>
</gene>
<reference evidence="4 5" key="1">
    <citation type="journal article" date="2012" name="J. Bacteriol.">
        <title>Complete genome sequence of Enterobacter aerogenes KCTC 2190.</title>
        <authorList>
            <person name="Shin S.H."/>
            <person name="Kim S."/>
            <person name="Kim J.Y."/>
            <person name="Lee S."/>
            <person name="Um Y."/>
            <person name="Oh M.K."/>
            <person name="Kim Y.R."/>
            <person name="Lee J."/>
            <person name="Yang K.S."/>
        </authorList>
    </citation>
    <scope>NUCLEOTIDE SEQUENCE [LARGE SCALE GENOMIC DNA]</scope>
    <source>
        <strain evidence="4 5">KCTC 2190</strain>
    </source>
</reference>
<keyword evidence="5" id="KW-1185">Reference proteome</keyword>
<evidence type="ECO:0000256" key="2">
    <source>
        <dbReference type="SAM" id="SignalP"/>
    </source>
</evidence>
<dbReference type="SUPFAM" id="SSF48317">
    <property type="entry name" value="Acid phosphatase/Vanadium-dependent haloperoxidase"/>
    <property type="match status" value="1"/>
</dbReference>
<proteinExistence type="inferred from homology"/>
<dbReference type="InterPro" id="IPR000326">
    <property type="entry name" value="PAP2/HPO"/>
</dbReference>
<organism evidence="4 5">
    <name type="scientific">Klebsiella aerogenes (strain ATCC 13048 / DSM 30053 / CCUG 1429 / JCM 1235 / KCTC 2190 / NBRC 13534 / NCIMB 10102 / NCTC 10006 / CDC 819-56)</name>
    <name type="common">Enterobacter aerogenes</name>
    <dbReference type="NCBI Taxonomy" id="1028307"/>
    <lineage>
        <taxon>Bacteria</taxon>
        <taxon>Pseudomonadati</taxon>
        <taxon>Pseudomonadota</taxon>
        <taxon>Gammaproteobacteria</taxon>
        <taxon>Enterobacterales</taxon>
        <taxon>Enterobacteriaceae</taxon>
        <taxon>Klebsiella/Raoultella group</taxon>
        <taxon>Klebsiella</taxon>
    </lineage>
</organism>
<dbReference type="InterPro" id="IPR001011">
    <property type="entry name" value="Acid_Pase_classA_bac"/>
</dbReference>
<dbReference type="Proteomes" id="UP000008881">
    <property type="component" value="Chromosome"/>
</dbReference>
<dbReference type="EC" id="3.1.3.2" evidence="1"/>
<name>A0A0H3FMV3_KLEAK</name>
<dbReference type="GeneID" id="93309964"/>
<evidence type="ECO:0000259" key="3">
    <source>
        <dbReference type="SMART" id="SM00014"/>
    </source>
</evidence>
<dbReference type="PRINTS" id="PR00483">
    <property type="entry name" value="BACPHPHTASE"/>
</dbReference>
<dbReference type="EMBL" id="CP002824">
    <property type="protein sequence ID" value="AEG96708.1"/>
    <property type="molecule type" value="Genomic_DNA"/>
</dbReference>
<dbReference type="InterPro" id="IPR036938">
    <property type="entry name" value="PAP2/HPO_sf"/>
</dbReference>
<dbReference type="GO" id="GO:0003993">
    <property type="term" value="F:acid phosphatase activity"/>
    <property type="evidence" value="ECO:0007669"/>
    <property type="project" value="UniProtKB-EC"/>
</dbReference>
<dbReference type="OrthoDB" id="9805301at2"/>
<protein>
    <recommendedName>
        <fullName evidence="1">Acid phosphatase</fullName>
        <ecNumber evidence="1">3.1.3.2</ecNumber>
    </recommendedName>
</protein>
<feature type="signal peptide" evidence="2">
    <location>
        <begin position="1"/>
        <end position="23"/>
    </location>
</feature>
<dbReference type="HOGENOM" id="CLU_079861_0_0_6"/>
<dbReference type="GO" id="GO:0030288">
    <property type="term" value="C:outer membrane-bounded periplasmic space"/>
    <property type="evidence" value="ECO:0007669"/>
    <property type="project" value="InterPro"/>
</dbReference>
<dbReference type="CDD" id="cd03397">
    <property type="entry name" value="PAP2_acid_phosphatase"/>
    <property type="match status" value="1"/>
</dbReference>
<evidence type="ECO:0000313" key="5">
    <source>
        <dbReference type="Proteomes" id="UP000008881"/>
    </source>
</evidence>